<name>A0A8A1UPR6_STRR1</name>
<reference evidence="2" key="1">
    <citation type="submission" date="2012-12" db="EMBL/GenBank/DDBJ databases">
        <authorList>
            <person name="Pethick F.E."/>
            <person name="MacFadyen A.C."/>
            <person name="Tang Z."/>
            <person name="Sangal V."/>
            <person name="Tze-Tze L."/>
            <person name="Chu J."/>
            <person name="Guo M."/>
            <person name="Kirby R."/>
            <person name="Hoskisson P.A."/>
            <person name="Herron P.R."/>
            <person name="Hunter I.S."/>
        </authorList>
    </citation>
    <scope>NUCLEOTIDE SEQUENCE</scope>
    <source>
        <strain evidence="2">ATCC 10970</strain>
    </source>
</reference>
<reference evidence="2" key="3">
    <citation type="journal article" date="2021" name="bioRxiv">
        <title>Bilateral symmetry of linear streptomycete chromosomes.</title>
        <authorList>
            <person name="Algora-Gallardo L."/>
            <person name="Schniete J.K."/>
            <person name="Mark D.R."/>
            <person name="Hunter I.S."/>
            <person name="Herron P.R."/>
        </authorList>
    </citation>
    <scope>NUCLEOTIDE SEQUENCE</scope>
    <source>
        <strain evidence="2">ATCC 10970</strain>
    </source>
</reference>
<feature type="compositionally biased region" description="Low complexity" evidence="1">
    <location>
        <begin position="360"/>
        <end position="372"/>
    </location>
</feature>
<evidence type="ECO:0000313" key="2">
    <source>
        <dbReference type="EMBL" id="QST80822.1"/>
    </source>
</evidence>
<feature type="region of interest" description="Disordered" evidence="1">
    <location>
        <begin position="344"/>
        <end position="456"/>
    </location>
</feature>
<dbReference type="RefSeq" id="WP_030180968.1">
    <property type="nucleotide sequence ID" value="NZ_CP048261.1"/>
</dbReference>
<sequence length="456" mass="48080">MTACVTEDAAKPDARPDPTALTIAADGSYAARLAWHESSGKWFPERWTLAGPEPYAVPLPGRRPEEADTRLLPLADGRVLIRRRAADRHALGLLYPTGPGTGELPLGTVEAAELALLPAAPCGSRAYALAPGARSTVLWLVHDGRHSPVPGQARTVPTCVAEIEGHCTGGVWLDRTGRLLALDQELDGRTKTVVVDLERGGEVSPLLQITEESNDRLLLADPDSGLLVLRSDAAGHDRLGWGVLGSALPVRFPECLRLPDAALRPFAVQPGQALAPESSAVAFRIDAVTGTWLGVWRPAERRLRQLPAPRGWLAGTGLWTADGELRLPCVTPSVPCGLARLPASATGARPQAEPPGGLPAETRTGAGATAEGDLVPAGIPDRRPARWVRVPSTPLPATAPTQPPPPPSAVASTAFAQAESVTREPYGVLAHPSPYRPVPLQQAPLQQAPPTAREAR</sequence>
<dbReference type="EMBL" id="CP048261">
    <property type="protein sequence ID" value="QST80822.1"/>
    <property type="molecule type" value="Genomic_DNA"/>
</dbReference>
<feature type="compositionally biased region" description="Low complexity" evidence="1">
    <location>
        <begin position="391"/>
        <end position="400"/>
    </location>
</feature>
<dbReference type="AlphaFoldDB" id="A0A8A1UPR6"/>
<feature type="compositionally biased region" description="Low complexity" evidence="1">
    <location>
        <begin position="439"/>
        <end position="450"/>
    </location>
</feature>
<dbReference type="GeneID" id="66854695"/>
<proteinExistence type="predicted"/>
<gene>
    <name evidence="2" type="ORF">SRIM_012095</name>
</gene>
<evidence type="ECO:0000313" key="3">
    <source>
        <dbReference type="Proteomes" id="UP000011074"/>
    </source>
</evidence>
<dbReference type="Proteomes" id="UP000011074">
    <property type="component" value="Chromosome"/>
</dbReference>
<evidence type="ECO:0000256" key="1">
    <source>
        <dbReference type="SAM" id="MobiDB-lite"/>
    </source>
</evidence>
<protein>
    <submittedName>
        <fullName evidence="2">Uncharacterized protein</fullName>
    </submittedName>
</protein>
<reference evidence="2" key="2">
    <citation type="submission" date="2020-01" db="EMBL/GenBank/DDBJ databases">
        <authorList>
            <person name="Algora L."/>
            <person name="Schniete J.K."/>
            <person name="MacFadyen A."/>
            <person name="Hoskisson P.A."/>
            <person name="Hunter I.S."/>
            <person name="Herron P.R."/>
        </authorList>
    </citation>
    <scope>NUCLEOTIDE SEQUENCE</scope>
    <source>
        <strain evidence="2">ATCC 10970</strain>
    </source>
</reference>
<accession>A0A8A1UPR6</accession>
<organism evidence="2 3">
    <name type="scientific">Streptomyces rimosus subsp. rimosus (strain ATCC 10970 / DSM 40260 / JCM 4667 / NRRL 2234)</name>
    <dbReference type="NCBI Taxonomy" id="1265868"/>
    <lineage>
        <taxon>Bacteria</taxon>
        <taxon>Bacillati</taxon>
        <taxon>Actinomycetota</taxon>
        <taxon>Actinomycetes</taxon>
        <taxon>Kitasatosporales</taxon>
        <taxon>Streptomycetaceae</taxon>
        <taxon>Streptomyces</taxon>
    </lineage>
</organism>